<feature type="transmembrane region" description="Helical" evidence="2">
    <location>
        <begin position="34"/>
        <end position="57"/>
    </location>
</feature>
<organism evidence="3 4">
    <name type="scientific">Niveomyces insectorum RCEF 264</name>
    <dbReference type="NCBI Taxonomy" id="1081102"/>
    <lineage>
        <taxon>Eukaryota</taxon>
        <taxon>Fungi</taxon>
        <taxon>Dikarya</taxon>
        <taxon>Ascomycota</taxon>
        <taxon>Pezizomycotina</taxon>
        <taxon>Sordariomycetes</taxon>
        <taxon>Hypocreomycetidae</taxon>
        <taxon>Hypocreales</taxon>
        <taxon>Cordycipitaceae</taxon>
        <taxon>Niveomyces</taxon>
    </lineage>
</organism>
<feature type="compositionally biased region" description="Low complexity" evidence="1">
    <location>
        <begin position="107"/>
        <end position="118"/>
    </location>
</feature>
<accession>A0A162MR34</accession>
<evidence type="ECO:0000256" key="2">
    <source>
        <dbReference type="SAM" id="Phobius"/>
    </source>
</evidence>
<keyword evidence="2" id="KW-0472">Membrane</keyword>
<keyword evidence="4" id="KW-1185">Reference proteome</keyword>
<feature type="transmembrane region" description="Helical" evidence="2">
    <location>
        <begin position="77"/>
        <end position="95"/>
    </location>
</feature>
<dbReference type="EMBL" id="AZHD01000003">
    <property type="protein sequence ID" value="OAA65520.1"/>
    <property type="molecule type" value="Genomic_DNA"/>
</dbReference>
<name>A0A162MR34_9HYPO</name>
<keyword evidence="2" id="KW-0812">Transmembrane</keyword>
<proteinExistence type="predicted"/>
<reference evidence="3 4" key="1">
    <citation type="journal article" date="2016" name="Genome Biol. Evol.">
        <title>Divergent and convergent evolution of fungal pathogenicity.</title>
        <authorList>
            <person name="Shang Y."/>
            <person name="Xiao G."/>
            <person name="Zheng P."/>
            <person name="Cen K."/>
            <person name="Zhan S."/>
            <person name="Wang C."/>
        </authorList>
    </citation>
    <scope>NUCLEOTIDE SEQUENCE [LARGE SCALE GENOMIC DNA]</scope>
    <source>
        <strain evidence="3 4">RCEF 264</strain>
    </source>
</reference>
<comment type="caution">
    <text evidence="3">The sequence shown here is derived from an EMBL/GenBank/DDBJ whole genome shotgun (WGS) entry which is preliminary data.</text>
</comment>
<gene>
    <name evidence="3" type="ORF">SPI_02307</name>
</gene>
<dbReference type="Proteomes" id="UP000076874">
    <property type="component" value="Unassembled WGS sequence"/>
</dbReference>
<keyword evidence="2" id="KW-1133">Transmembrane helix</keyword>
<evidence type="ECO:0008006" key="5">
    <source>
        <dbReference type="Google" id="ProtNLM"/>
    </source>
</evidence>
<feature type="compositionally biased region" description="Acidic residues" evidence="1">
    <location>
        <begin position="179"/>
        <end position="190"/>
    </location>
</feature>
<feature type="region of interest" description="Disordered" evidence="1">
    <location>
        <begin position="106"/>
        <end position="203"/>
    </location>
</feature>
<feature type="transmembrane region" description="Helical" evidence="2">
    <location>
        <begin position="6"/>
        <end position="22"/>
    </location>
</feature>
<evidence type="ECO:0000313" key="4">
    <source>
        <dbReference type="Proteomes" id="UP000076874"/>
    </source>
</evidence>
<protein>
    <recommendedName>
        <fullName evidence="5">Transmembrane protein</fullName>
    </recommendedName>
</protein>
<sequence length="203" mass="22606">MAPVPSSLAGLVTTTVAALVVRDDPKPESPRQKLLAKILLPVILVACVSLLGVYQSYQYFRNGGSLRNYLKAWGKAIFYITICIVFFPVFLFFLVREFLPQKYRTKQQPATRQQGRRPQPQPQPQPQQQRSTAEPPPLERPTMPLDPVTVVPDAPEMSDPDAVQMPAPVLLRSEKVAGDDGDGGDDENNENDANPFLKKYMDA</sequence>
<evidence type="ECO:0000256" key="1">
    <source>
        <dbReference type="SAM" id="MobiDB-lite"/>
    </source>
</evidence>
<dbReference type="AlphaFoldDB" id="A0A162MR34"/>
<evidence type="ECO:0000313" key="3">
    <source>
        <dbReference type="EMBL" id="OAA65520.1"/>
    </source>
</evidence>